<dbReference type="STRING" id="22663.A0A2I0JQY5"/>
<dbReference type="InterPro" id="IPR040348">
    <property type="entry name" value="POLAR-like"/>
</dbReference>
<feature type="compositionally biased region" description="Basic and acidic residues" evidence="2">
    <location>
        <begin position="349"/>
        <end position="359"/>
    </location>
</feature>
<dbReference type="Proteomes" id="UP000233551">
    <property type="component" value="Unassembled WGS sequence"/>
</dbReference>
<feature type="compositionally biased region" description="Polar residues" evidence="2">
    <location>
        <begin position="338"/>
        <end position="347"/>
    </location>
</feature>
<sequence>MDLWVVAAATGAGYIAKHLQQNLPSREKDDYSDSLESAPHGHPQFVNVLKEIREQTCPLRRLARRRGGKLGDVLAKNFHELIHHRLDGDDGEAGDATTSGFYDHSNPLTLDRFDTSVGPGCEHPREFWDSYDWNAELDDGYSFRRFNRNNGHSRMMMPHLYSVQPFGPSNPSESFFIGQFYNGHARIDQDGAFRLYSLPPESAVRPLLVTDGTWLISRASSDFEMAMKSQEGLSRPIRPDLPMRSMQNVEKASSTRPSISGVRAPDKLMHSQGSSNGLLFFLGLMIGMTPSIVTNRTEVEKLHENLEQAKNLVKDLHEELEMKDQLIVKEIDWKAASAESSGRNGTPNERPDVEKSEAMSKIEAELEAELERLELNMEMTSLDNISELVEVDPDLEIDIIREDLNLKKPDAQRPKASSNSDHDSSEASDDPPQPANYVVSPRELTLRLHEIIELRLEARILELEAALESTQRRLSALSRSMDGDSSEEWMQISRESSDDEESRKHLVEQIMRKHL</sequence>
<feature type="region of interest" description="Disordered" evidence="2">
    <location>
        <begin position="478"/>
        <end position="504"/>
    </location>
</feature>
<feature type="coiled-coil region" evidence="1">
    <location>
        <begin position="292"/>
        <end position="326"/>
    </location>
</feature>
<evidence type="ECO:0000313" key="3">
    <source>
        <dbReference type="EMBL" id="PKI58695.1"/>
    </source>
</evidence>
<keyword evidence="4" id="KW-1185">Reference proteome</keyword>
<evidence type="ECO:0000256" key="1">
    <source>
        <dbReference type="SAM" id="Coils"/>
    </source>
</evidence>
<dbReference type="GO" id="GO:0008356">
    <property type="term" value="P:asymmetric cell division"/>
    <property type="evidence" value="ECO:0007669"/>
    <property type="project" value="InterPro"/>
</dbReference>
<dbReference type="AlphaFoldDB" id="A0A2I0JQY5"/>
<comment type="caution">
    <text evidence="3">The sequence shown here is derived from an EMBL/GenBank/DDBJ whole genome shotgun (WGS) entry which is preliminary data.</text>
</comment>
<gene>
    <name evidence="3" type="ORF">CRG98_020906</name>
</gene>
<feature type="region of interest" description="Disordered" evidence="2">
    <location>
        <begin position="249"/>
        <end position="268"/>
    </location>
</feature>
<dbReference type="EMBL" id="PGOL01001348">
    <property type="protein sequence ID" value="PKI58695.1"/>
    <property type="molecule type" value="Genomic_DNA"/>
</dbReference>
<evidence type="ECO:0000256" key="2">
    <source>
        <dbReference type="SAM" id="MobiDB-lite"/>
    </source>
</evidence>
<feature type="region of interest" description="Disordered" evidence="2">
    <location>
        <begin position="336"/>
        <end position="359"/>
    </location>
</feature>
<accession>A0A2I0JQY5</accession>
<protein>
    <submittedName>
        <fullName evidence="3">Uncharacterized protein</fullName>
    </submittedName>
</protein>
<reference evidence="3 4" key="1">
    <citation type="submission" date="2017-11" db="EMBL/GenBank/DDBJ databases">
        <title>De-novo sequencing of pomegranate (Punica granatum L.) genome.</title>
        <authorList>
            <person name="Akparov Z."/>
            <person name="Amiraslanov A."/>
            <person name="Hajiyeva S."/>
            <person name="Abbasov M."/>
            <person name="Kaur K."/>
            <person name="Hamwieh A."/>
            <person name="Solovyev V."/>
            <person name="Salamov A."/>
            <person name="Braich B."/>
            <person name="Kosarev P."/>
            <person name="Mahmoud A."/>
            <person name="Hajiyev E."/>
            <person name="Babayeva S."/>
            <person name="Izzatullayeva V."/>
            <person name="Mammadov A."/>
            <person name="Mammadov A."/>
            <person name="Sharifova S."/>
            <person name="Ojaghi J."/>
            <person name="Eynullazada K."/>
            <person name="Bayramov B."/>
            <person name="Abdulazimova A."/>
            <person name="Shahmuradov I."/>
        </authorList>
    </citation>
    <scope>NUCLEOTIDE SEQUENCE [LARGE SCALE GENOMIC DNA]</scope>
    <source>
        <strain evidence="4">cv. AG2017</strain>
        <tissue evidence="3">Leaf</tissue>
    </source>
</reference>
<organism evidence="3 4">
    <name type="scientific">Punica granatum</name>
    <name type="common">Pomegranate</name>
    <dbReference type="NCBI Taxonomy" id="22663"/>
    <lineage>
        <taxon>Eukaryota</taxon>
        <taxon>Viridiplantae</taxon>
        <taxon>Streptophyta</taxon>
        <taxon>Embryophyta</taxon>
        <taxon>Tracheophyta</taxon>
        <taxon>Spermatophyta</taxon>
        <taxon>Magnoliopsida</taxon>
        <taxon>eudicotyledons</taxon>
        <taxon>Gunneridae</taxon>
        <taxon>Pentapetalae</taxon>
        <taxon>rosids</taxon>
        <taxon>malvids</taxon>
        <taxon>Myrtales</taxon>
        <taxon>Lythraceae</taxon>
        <taxon>Punica</taxon>
    </lineage>
</organism>
<proteinExistence type="predicted"/>
<feature type="compositionally biased region" description="Polar residues" evidence="2">
    <location>
        <begin position="249"/>
        <end position="258"/>
    </location>
</feature>
<evidence type="ECO:0000313" key="4">
    <source>
        <dbReference type="Proteomes" id="UP000233551"/>
    </source>
</evidence>
<keyword evidence="1" id="KW-0175">Coiled coil</keyword>
<dbReference type="PANTHER" id="PTHR33476:SF7">
    <property type="entry name" value="EMB|CAB62613.1"/>
    <property type="match status" value="1"/>
</dbReference>
<dbReference type="PANTHER" id="PTHR33476">
    <property type="entry name" value="EMB|CAB62613.1"/>
    <property type="match status" value="1"/>
</dbReference>
<feature type="region of interest" description="Disordered" evidence="2">
    <location>
        <begin position="408"/>
        <end position="437"/>
    </location>
</feature>
<name>A0A2I0JQY5_PUNGR</name>